<feature type="transmembrane region" description="Helical" evidence="7">
    <location>
        <begin position="266"/>
        <end position="294"/>
    </location>
</feature>
<feature type="transmembrane region" description="Helical" evidence="7">
    <location>
        <begin position="185"/>
        <end position="216"/>
    </location>
</feature>
<evidence type="ECO:0000256" key="7">
    <source>
        <dbReference type="SAM" id="Phobius"/>
    </source>
</evidence>
<feature type="transmembrane region" description="Helical" evidence="7">
    <location>
        <begin position="359"/>
        <end position="379"/>
    </location>
</feature>
<evidence type="ECO:0000256" key="1">
    <source>
        <dbReference type="ARBA" id="ARBA00004651"/>
    </source>
</evidence>
<dbReference type="Gene3D" id="1.20.1640.10">
    <property type="entry name" value="Multidrug efflux transporter AcrB transmembrane domain"/>
    <property type="match status" value="2"/>
</dbReference>
<evidence type="ECO:0000313" key="10">
    <source>
        <dbReference type="Proteomes" id="UP001596105"/>
    </source>
</evidence>
<dbReference type="PANTHER" id="PTHR33406:SF13">
    <property type="entry name" value="MEMBRANE PROTEIN YDFJ"/>
    <property type="match status" value="1"/>
</dbReference>
<feature type="transmembrane region" description="Helical" evidence="7">
    <location>
        <begin position="222"/>
        <end position="246"/>
    </location>
</feature>
<feature type="domain" description="SSD" evidence="8">
    <location>
        <begin position="202"/>
        <end position="327"/>
    </location>
</feature>
<protein>
    <submittedName>
        <fullName evidence="9">MMPL family transporter</fullName>
    </submittedName>
</protein>
<keyword evidence="4 7" id="KW-1133">Transmembrane helix</keyword>
<dbReference type="Proteomes" id="UP001596105">
    <property type="component" value="Unassembled WGS sequence"/>
</dbReference>
<sequence length="732" mass="77954">MAEKLYKLGRWSAVNRWKMITVWVLILGVFITLGLAFKGETTNELSIPGTESQDAVDMLNKEFPSGNSGSVQVIFKAPQGQTLEDEKIKEAILSFVDASKKDAAVMAAIDPYSTGTISQDKRIGYANLYYGVPADQVTEASKDMVLSNEVITTKAGIQTELGGTVVFEAVGGGNSSEAIGILMAYLILGITFMSMIAAGIPILTAIIGVISGMMIVQFGSGFISMSSVSSSLALMLGLAVGIDYALLIISRVRQEAGKGTNVTEAIAIATATAGSAVIFAGITVMIALLGLAILNIPFLTIMGAAAALTVFFTVCVAITLVPALLSLMGNRIIPKRKTTKEKKQSSNIFGKWARFVSRYPIFAILGCLLLIGTISYPALHMKTGFPDNGTKSEDTTERRGYDLLAEGFGPGFNGPIMVVVHSSASDTAKKVAGIVENDIKTVDHVVRVSPPNFNPSGTVGILSVIPSDGPTSDQTLDLIESLRERTSELESRHQAEILLTGQAVMNIDVTDKLNAALPIFIATIVGLGLVILAIVFRSVLVPIKAVVGFLFTICSSLGAVVFVFQDGHLNDLFGVSNVGPILNFLPVMLVGIIFGLAMDYQVFLVTRMREDYSHSGDARNSVITGMEHNGPVVTSAGLIMITVFSSFIFTDDQVVKSMGLALAVGVLVDAFIVRMTLVPAIMSLLGKSAWYLPKWLDRIIPNVDIEGESLMSPKSGQGDDQHGKITNPRAVH</sequence>
<keyword evidence="3 7" id="KW-0812">Transmembrane</keyword>
<keyword evidence="10" id="KW-1185">Reference proteome</keyword>
<evidence type="ECO:0000259" key="8">
    <source>
        <dbReference type="PROSITE" id="PS50156"/>
    </source>
</evidence>
<comment type="caution">
    <text evidence="9">The sequence shown here is derived from an EMBL/GenBank/DDBJ whole genome shotgun (WGS) entry which is preliminary data.</text>
</comment>
<dbReference type="InterPro" id="IPR050545">
    <property type="entry name" value="Mycobact_MmpL"/>
</dbReference>
<feature type="transmembrane region" description="Helical" evidence="7">
    <location>
        <begin position="543"/>
        <end position="564"/>
    </location>
</feature>
<feature type="transmembrane region" description="Helical" evidence="7">
    <location>
        <begin position="20"/>
        <end position="37"/>
    </location>
</feature>
<proteinExistence type="predicted"/>
<feature type="transmembrane region" description="Helical" evidence="7">
    <location>
        <begin position="629"/>
        <end position="649"/>
    </location>
</feature>
<evidence type="ECO:0000256" key="3">
    <source>
        <dbReference type="ARBA" id="ARBA00022692"/>
    </source>
</evidence>
<gene>
    <name evidence="9" type="ORF">ACFPPD_19850</name>
</gene>
<evidence type="ECO:0000256" key="6">
    <source>
        <dbReference type="SAM" id="MobiDB-lite"/>
    </source>
</evidence>
<dbReference type="InterPro" id="IPR000731">
    <property type="entry name" value="SSD"/>
</dbReference>
<feature type="transmembrane region" description="Helical" evidence="7">
    <location>
        <begin position="300"/>
        <end position="327"/>
    </location>
</feature>
<comment type="subcellular location">
    <subcellularLocation>
        <location evidence="1">Cell membrane</location>
        <topology evidence="1">Multi-pass membrane protein</topology>
    </subcellularLocation>
</comment>
<dbReference type="PANTHER" id="PTHR33406">
    <property type="entry name" value="MEMBRANE PROTEIN MJ1562-RELATED"/>
    <property type="match status" value="1"/>
</dbReference>
<evidence type="ECO:0000256" key="2">
    <source>
        <dbReference type="ARBA" id="ARBA00022475"/>
    </source>
</evidence>
<feature type="region of interest" description="Disordered" evidence="6">
    <location>
        <begin position="710"/>
        <end position="732"/>
    </location>
</feature>
<feature type="transmembrane region" description="Helical" evidence="7">
    <location>
        <begin position="584"/>
        <end position="605"/>
    </location>
</feature>
<dbReference type="InterPro" id="IPR004869">
    <property type="entry name" value="MMPL_dom"/>
</dbReference>
<feature type="transmembrane region" description="Helical" evidence="7">
    <location>
        <begin position="515"/>
        <end position="536"/>
    </location>
</feature>
<evidence type="ECO:0000256" key="5">
    <source>
        <dbReference type="ARBA" id="ARBA00023136"/>
    </source>
</evidence>
<evidence type="ECO:0000256" key="4">
    <source>
        <dbReference type="ARBA" id="ARBA00022989"/>
    </source>
</evidence>
<evidence type="ECO:0000313" key="9">
    <source>
        <dbReference type="EMBL" id="MFC5470945.1"/>
    </source>
</evidence>
<keyword evidence="2" id="KW-1003">Cell membrane</keyword>
<feature type="transmembrane region" description="Helical" evidence="7">
    <location>
        <begin position="661"/>
        <end position="685"/>
    </location>
</feature>
<keyword evidence="5 7" id="KW-0472">Membrane</keyword>
<dbReference type="SUPFAM" id="SSF82866">
    <property type="entry name" value="Multidrug efflux transporter AcrB transmembrane domain"/>
    <property type="match status" value="2"/>
</dbReference>
<dbReference type="EMBL" id="JBHSMH010000082">
    <property type="protein sequence ID" value="MFC5470945.1"/>
    <property type="molecule type" value="Genomic_DNA"/>
</dbReference>
<reference evidence="10" key="1">
    <citation type="journal article" date="2019" name="Int. J. Syst. Evol. Microbiol.">
        <title>The Global Catalogue of Microorganisms (GCM) 10K type strain sequencing project: providing services to taxonomists for standard genome sequencing and annotation.</title>
        <authorList>
            <consortium name="The Broad Institute Genomics Platform"/>
            <consortium name="The Broad Institute Genome Sequencing Center for Infectious Disease"/>
            <person name="Wu L."/>
            <person name="Ma J."/>
        </authorList>
    </citation>
    <scope>NUCLEOTIDE SEQUENCE [LARGE SCALE GENOMIC DNA]</scope>
    <source>
        <strain evidence="10">CCUG 57113</strain>
    </source>
</reference>
<dbReference type="Pfam" id="PF03176">
    <property type="entry name" value="MMPL"/>
    <property type="match status" value="2"/>
</dbReference>
<accession>A0ABW0LYR1</accession>
<dbReference type="RefSeq" id="WP_209748194.1">
    <property type="nucleotide sequence ID" value="NZ_JBHSMH010000082.1"/>
</dbReference>
<organism evidence="9 10">
    <name type="scientific">Cohnella suwonensis</name>
    <dbReference type="NCBI Taxonomy" id="696072"/>
    <lineage>
        <taxon>Bacteria</taxon>
        <taxon>Bacillati</taxon>
        <taxon>Bacillota</taxon>
        <taxon>Bacilli</taxon>
        <taxon>Bacillales</taxon>
        <taxon>Paenibacillaceae</taxon>
        <taxon>Cohnella</taxon>
    </lineage>
</organism>
<dbReference type="PROSITE" id="PS50156">
    <property type="entry name" value="SSD"/>
    <property type="match status" value="1"/>
</dbReference>
<name>A0ABW0LYR1_9BACL</name>